<gene>
    <name evidence="1" type="ORF">HPB50_011746</name>
</gene>
<evidence type="ECO:0000313" key="2">
    <source>
        <dbReference type="Proteomes" id="UP000821845"/>
    </source>
</evidence>
<name>A0ACB7SBS3_HYAAI</name>
<reference evidence="1" key="1">
    <citation type="submission" date="2020-05" db="EMBL/GenBank/DDBJ databases">
        <title>Large-scale comparative analyses of tick genomes elucidate their genetic diversity and vector capacities.</title>
        <authorList>
            <person name="Jia N."/>
            <person name="Wang J."/>
            <person name="Shi W."/>
            <person name="Du L."/>
            <person name="Sun Y."/>
            <person name="Zhan W."/>
            <person name="Jiang J."/>
            <person name="Wang Q."/>
            <person name="Zhang B."/>
            <person name="Ji P."/>
            <person name="Sakyi L.B."/>
            <person name="Cui X."/>
            <person name="Yuan T."/>
            <person name="Jiang B."/>
            <person name="Yang W."/>
            <person name="Lam T.T.-Y."/>
            <person name="Chang Q."/>
            <person name="Ding S."/>
            <person name="Wang X."/>
            <person name="Zhu J."/>
            <person name="Ruan X."/>
            <person name="Zhao L."/>
            <person name="Wei J."/>
            <person name="Que T."/>
            <person name="Du C."/>
            <person name="Cheng J."/>
            <person name="Dai P."/>
            <person name="Han X."/>
            <person name="Huang E."/>
            <person name="Gao Y."/>
            <person name="Liu J."/>
            <person name="Shao H."/>
            <person name="Ye R."/>
            <person name="Li L."/>
            <person name="Wei W."/>
            <person name="Wang X."/>
            <person name="Wang C."/>
            <person name="Yang T."/>
            <person name="Huo Q."/>
            <person name="Li W."/>
            <person name="Guo W."/>
            <person name="Chen H."/>
            <person name="Zhou L."/>
            <person name="Ni X."/>
            <person name="Tian J."/>
            <person name="Zhou Y."/>
            <person name="Sheng Y."/>
            <person name="Liu T."/>
            <person name="Pan Y."/>
            <person name="Xia L."/>
            <person name="Li J."/>
            <person name="Zhao F."/>
            <person name="Cao W."/>
        </authorList>
    </citation>
    <scope>NUCLEOTIDE SEQUENCE</scope>
    <source>
        <strain evidence="1">Hyas-2018</strain>
    </source>
</reference>
<organism evidence="1 2">
    <name type="scientific">Hyalomma asiaticum</name>
    <name type="common">Tick</name>
    <dbReference type="NCBI Taxonomy" id="266040"/>
    <lineage>
        <taxon>Eukaryota</taxon>
        <taxon>Metazoa</taxon>
        <taxon>Ecdysozoa</taxon>
        <taxon>Arthropoda</taxon>
        <taxon>Chelicerata</taxon>
        <taxon>Arachnida</taxon>
        <taxon>Acari</taxon>
        <taxon>Parasitiformes</taxon>
        <taxon>Ixodida</taxon>
        <taxon>Ixodoidea</taxon>
        <taxon>Ixodidae</taxon>
        <taxon>Hyalomminae</taxon>
        <taxon>Hyalomma</taxon>
    </lineage>
</organism>
<proteinExistence type="predicted"/>
<dbReference type="Proteomes" id="UP000821845">
    <property type="component" value="Chromosome 5"/>
</dbReference>
<dbReference type="EMBL" id="CM023485">
    <property type="protein sequence ID" value="KAH6930189.1"/>
    <property type="molecule type" value="Genomic_DNA"/>
</dbReference>
<accession>A0ACB7SBS3</accession>
<evidence type="ECO:0000313" key="1">
    <source>
        <dbReference type="EMBL" id="KAH6930189.1"/>
    </source>
</evidence>
<comment type="caution">
    <text evidence="1">The sequence shown here is derived from an EMBL/GenBank/DDBJ whole genome shotgun (WGS) entry which is preliminary data.</text>
</comment>
<protein>
    <submittedName>
        <fullName evidence="1">Uncharacterized protein</fullName>
    </submittedName>
</protein>
<sequence>MAATSRKLDTTPRASTTQPLASPPGHDGTESRTQREGKVNCMTEPECHACLLMDEMQIIRGLIYYPSADPVLGIPTIPLADGSLPPDTWLPMALNLCWLVSPQEYLFIYYFL</sequence>
<keyword evidence="2" id="KW-1185">Reference proteome</keyword>